<dbReference type="EMBL" id="JAKWBL010000001">
    <property type="protein sequence ID" value="MCH5597951.1"/>
    <property type="molecule type" value="Genomic_DNA"/>
</dbReference>
<keyword evidence="2" id="KW-1185">Reference proteome</keyword>
<dbReference type="Proteomes" id="UP001202248">
    <property type="component" value="Unassembled WGS sequence"/>
</dbReference>
<gene>
    <name evidence="1" type="ORF">MKP09_08560</name>
</gene>
<comment type="caution">
    <text evidence="1">The sequence shown here is derived from an EMBL/GenBank/DDBJ whole genome shotgun (WGS) entry which is preliminary data.</text>
</comment>
<protein>
    <recommendedName>
        <fullName evidence="3">TonB-dependent receptor</fullName>
    </recommendedName>
</protein>
<dbReference type="RefSeq" id="WP_240827301.1">
    <property type="nucleotide sequence ID" value="NZ_JAKWBL010000001.1"/>
</dbReference>
<evidence type="ECO:0008006" key="3">
    <source>
        <dbReference type="Google" id="ProtNLM"/>
    </source>
</evidence>
<proteinExistence type="predicted"/>
<accession>A0ABS9SI14</accession>
<organism evidence="1 2">
    <name type="scientific">Niabella ginsengisoli</name>
    <dbReference type="NCBI Taxonomy" id="522298"/>
    <lineage>
        <taxon>Bacteria</taxon>
        <taxon>Pseudomonadati</taxon>
        <taxon>Bacteroidota</taxon>
        <taxon>Chitinophagia</taxon>
        <taxon>Chitinophagales</taxon>
        <taxon>Chitinophagaceae</taxon>
        <taxon>Niabella</taxon>
    </lineage>
</organism>
<dbReference type="SUPFAM" id="SSF56935">
    <property type="entry name" value="Porins"/>
    <property type="match status" value="1"/>
</dbReference>
<reference evidence="1 2" key="1">
    <citation type="submission" date="2022-02" db="EMBL/GenBank/DDBJ databases">
        <authorList>
            <person name="Min J."/>
        </authorList>
    </citation>
    <scope>NUCLEOTIDE SEQUENCE [LARGE SCALE GENOMIC DNA]</scope>
    <source>
        <strain evidence="1 2">GR10-1</strain>
    </source>
</reference>
<name>A0ABS9SI14_9BACT</name>
<evidence type="ECO:0000313" key="2">
    <source>
        <dbReference type="Proteomes" id="UP001202248"/>
    </source>
</evidence>
<sequence>MTYGYSGNLDPRKTPLPISGTLTNNVTNFPVQRISNLNNPSLRWEKSRQINFALQFATAGRIFSGTIEYYLKKGTDLYGETPYDYTAWGLQSTITRNVADMEGRGIDVSLSSKNIDRAFKWNTDLIYNYNSSKTTRYFTDDSKDFFGAVFNGNTIIPVVGRPLYALTAYKSAGLNNEGDPLGYLDGVLSTDYRAITNSITEKGLESGGVVFVGPANPTHFGSMINSFRWKGIALSVNILYKMGYYFRTPSFSSSTLINGGYGHADYYERWQQPGNELQTRVPKMVYPDYPQFSFRENFYRYSKVNTARADNIRLHYINLSFDFNSLTKNFKRTSSLQLYANASNLGLIWRANQFKADPDYSNTFAPQAQYTIGLRGNF</sequence>
<evidence type="ECO:0000313" key="1">
    <source>
        <dbReference type="EMBL" id="MCH5597951.1"/>
    </source>
</evidence>